<feature type="signal peptide" evidence="5">
    <location>
        <begin position="1"/>
        <end position="22"/>
    </location>
</feature>
<feature type="domain" description="Solute-binding protein family 5" evidence="6">
    <location>
        <begin position="97"/>
        <end position="447"/>
    </location>
</feature>
<dbReference type="InterPro" id="IPR039424">
    <property type="entry name" value="SBP_5"/>
</dbReference>
<dbReference type="GO" id="GO:0042597">
    <property type="term" value="C:periplasmic space"/>
    <property type="evidence" value="ECO:0007669"/>
    <property type="project" value="UniProtKB-ARBA"/>
</dbReference>
<dbReference type="PANTHER" id="PTHR30290:SF9">
    <property type="entry name" value="OLIGOPEPTIDE-BINDING PROTEIN APPA"/>
    <property type="match status" value="1"/>
</dbReference>
<evidence type="ECO:0000256" key="1">
    <source>
        <dbReference type="ARBA" id="ARBA00005695"/>
    </source>
</evidence>
<dbReference type="Gene3D" id="3.40.190.10">
    <property type="entry name" value="Periplasmic binding protein-like II"/>
    <property type="match status" value="1"/>
</dbReference>
<dbReference type="GO" id="GO:1904680">
    <property type="term" value="F:peptide transmembrane transporter activity"/>
    <property type="evidence" value="ECO:0007669"/>
    <property type="project" value="TreeGrafter"/>
</dbReference>
<dbReference type="CDD" id="cd00995">
    <property type="entry name" value="PBP2_NikA_DppA_OppA_like"/>
    <property type="match status" value="1"/>
</dbReference>
<keyword evidence="3 5" id="KW-0732">Signal</keyword>
<dbReference type="PROSITE" id="PS51257">
    <property type="entry name" value="PROKAR_LIPOPROTEIN"/>
    <property type="match status" value="1"/>
</dbReference>
<comment type="similarity">
    <text evidence="1">Belongs to the bacterial solute-binding protein 5 family.</text>
</comment>
<gene>
    <name evidence="7" type="ORF">SAMN06296020_105152</name>
</gene>
<evidence type="ECO:0000256" key="3">
    <source>
        <dbReference type="ARBA" id="ARBA00022729"/>
    </source>
</evidence>
<feature type="compositionally biased region" description="Low complexity" evidence="4">
    <location>
        <begin position="33"/>
        <end position="47"/>
    </location>
</feature>
<dbReference type="PANTHER" id="PTHR30290">
    <property type="entry name" value="PERIPLASMIC BINDING COMPONENT OF ABC TRANSPORTER"/>
    <property type="match status" value="1"/>
</dbReference>
<dbReference type="Gene3D" id="3.10.105.10">
    <property type="entry name" value="Dipeptide-binding Protein, Domain 3"/>
    <property type="match status" value="1"/>
</dbReference>
<comment type="caution">
    <text evidence="7">The sequence shown here is derived from an EMBL/GenBank/DDBJ whole genome shotgun (WGS) entry which is preliminary data.</text>
</comment>
<evidence type="ECO:0000256" key="5">
    <source>
        <dbReference type="SAM" id="SignalP"/>
    </source>
</evidence>
<dbReference type="RefSeq" id="WP_283409071.1">
    <property type="nucleotide sequence ID" value="NZ_FXUF01000005.1"/>
</dbReference>
<organism evidence="7 8">
    <name type="scientific">Anoxynatronum buryatiense</name>
    <dbReference type="NCBI Taxonomy" id="489973"/>
    <lineage>
        <taxon>Bacteria</taxon>
        <taxon>Bacillati</taxon>
        <taxon>Bacillota</taxon>
        <taxon>Clostridia</taxon>
        <taxon>Eubacteriales</taxon>
        <taxon>Clostridiaceae</taxon>
        <taxon>Anoxynatronum</taxon>
    </lineage>
</organism>
<accession>A0AA45WVQ2</accession>
<sequence>MNKKSLLWMLTVILIISMVALSACGSSDPAPAPESGNGEAAPAPGAAPGARTDLIWGAMQDPDSLDPRLTTSSYAEEVLELVFNSLIYPDENLEMQFDLATGMETPDDLTYIFTLREDVTWHDGEPLTAHDVVFTYETILNEDFGSPHRTRTHVSTVEALDDYTVKFTTETPNAAAWTSLRRFIVPRHLAPAEPYEDGQGTFAFQPVGSGPFKLVEWIPNDFILLERYDDYFEGPAILETILRREIPEGETRFAELLAGNIDFTYPPEREIDTLIEDPDFTLVMSQTLNYFPLAINHAYAGSDVLNDVRIRQALNYALDKEAIVKHVWPTASVMHNPIIAGTWAYDDEATYKYEYNPEKAKQLLEEAGYGDGLTLTVTMSNSTENIEFGELARSFYGDVGIELVLETMEFSSALAKILDGDFQLYHMGSTGMYDPHDFMSRFINGTGTTAYNHPEVNRLVEEAVQIIGDQDARKALYSEAQRIMTEDAYNVPLRNSQMWMAWDADFEFDYNFVVRSRNLKDAYWKQ</sequence>
<keyword evidence="8" id="KW-1185">Reference proteome</keyword>
<feature type="chain" id="PRO_5041453306" evidence="5">
    <location>
        <begin position="23"/>
        <end position="526"/>
    </location>
</feature>
<dbReference type="PIRSF" id="PIRSF002741">
    <property type="entry name" value="MppA"/>
    <property type="match status" value="1"/>
</dbReference>
<dbReference type="InterPro" id="IPR030678">
    <property type="entry name" value="Peptide/Ni-bd"/>
</dbReference>
<keyword evidence="2" id="KW-0813">Transport</keyword>
<dbReference type="InterPro" id="IPR000914">
    <property type="entry name" value="SBP_5_dom"/>
</dbReference>
<evidence type="ECO:0000256" key="2">
    <source>
        <dbReference type="ARBA" id="ARBA00022448"/>
    </source>
</evidence>
<dbReference type="Pfam" id="PF00496">
    <property type="entry name" value="SBP_bac_5"/>
    <property type="match status" value="1"/>
</dbReference>
<evidence type="ECO:0000313" key="8">
    <source>
        <dbReference type="Proteomes" id="UP001158066"/>
    </source>
</evidence>
<feature type="region of interest" description="Disordered" evidence="4">
    <location>
        <begin position="27"/>
        <end position="47"/>
    </location>
</feature>
<dbReference type="AlphaFoldDB" id="A0AA45WVQ2"/>
<proteinExistence type="inferred from homology"/>
<evidence type="ECO:0000259" key="6">
    <source>
        <dbReference type="Pfam" id="PF00496"/>
    </source>
</evidence>
<protein>
    <submittedName>
        <fullName evidence="7">Peptide/nickel transport system substrate-binding protein</fullName>
    </submittedName>
</protein>
<dbReference type="GO" id="GO:0015833">
    <property type="term" value="P:peptide transport"/>
    <property type="evidence" value="ECO:0007669"/>
    <property type="project" value="TreeGrafter"/>
</dbReference>
<dbReference type="SUPFAM" id="SSF53850">
    <property type="entry name" value="Periplasmic binding protein-like II"/>
    <property type="match status" value="1"/>
</dbReference>
<dbReference type="Gene3D" id="3.90.76.10">
    <property type="entry name" value="Dipeptide-binding Protein, Domain 1"/>
    <property type="match status" value="1"/>
</dbReference>
<evidence type="ECO:0000256" key="4">
    <source>
        <dbReference type="SAM" id="MobiDB-lite"/>
    </source>
</evidence>
<dbReference type="GO" id="GO:0043190">
    <property type="term" value="C:ATP-binding cassette (ABC) transporter complex"/>
    <property type="evidence" value="ECO:0007669"/>
    <property type="project" value="InterPro"/>
</dbReference>
<evidence type="ECO:0000313" key="7">
    <source>
        <dbReference type="EMBL" id="SMP54725.1"/>
    </source>
</evidence>
<name>A0AA45WVQ2_9CLOT</name>
<dbReference type="Proteomes" id="UP001158066">
    <property type="component" value="Unassembled WGS sequence"/>
</dbReference>
<dbReference type="EMBL" id="FXUF01000005">
    <property type="protein sequence ID" value="SMP54725.1"/>
    <property type="molecule type" value="Genomic_DNA"/>
</dbReference>
<reference evidence="7" key="1">
    <citation type="submission" date="2017-05" db="EMBL/GenBank/DDBJ databases">
        <authorList>
            <person name="Varghese N."/>
            <person name="Submissions S."/>
        </authorList>
    </citation>
    <scope>NUCLEOTIDE SEQUENCE</scope>
    <source>
        <strain evidence="7">Su22</strain>
    </source>
</reference>